<organism evidence="6 7">
    <name type="scientific">Tangfeifania diversioriginum</name>
    <dbReference type="NCBI Taxonomy" id="1168035"/>
    <lineage>
        <taxon>Bacteria</taxon>
        <taxon>Pseudomonadati</taxon>
        <taxon>Bacteroidota</taxon>
        <taxon>Bacteroidia</taxon>
        <taxon>Marinilabiliales</taxon>
        <taxon>Prolixibacteraceae</taxon>
        <taxon>Tangfeifania</taxon>
    </lineage>
</organism>
<evidence type="ECO:0000313" key="6">
    <source>
        <dbReference type="EMBL" id="SHJ94445.1"/>
    </source>
</evidence>
<dbReference type="SUPFAM" id="SSF46561">
    <property type="entry name" value="Ribosomal protein L29 (L29p)"/>
    <property type="match status" value="1"/>
</dbReference>
<dbReference type="EMBL" id="FQZE01000042">
    <property type="protein sequence ID" value="SHJ94445.1"/>
    <property type="molecule type" value="Genomic_DNA"/>
</dbReference>
<dbReference type="Gene3D" id="1.10.287.310">
    <property type="match status" value="1"/>
</dbReference>
<dbReference type="STRING" id="1168035.SAMN05444280_14216"/>
<dbReference type="Proteomes" id="UP000184050">
    <property type="component" value="Unassembled WGS sequence"/>
</dbReference>
<accession>A0A1M6NFE6</accession>
<name>A0A1M6NFE6_9BACT</name>
<dbReference type="GO" id="GO:0006412">
    <property type="term" value="P:translation"/>
    <property type="evidence" value="ECO:0007669"/>
    <property type="project" value="UniProtKB-UniRule"/>
</dbReference>
<keyword evidence="2 5" id="KW-0689">Ribosomal protein</keyword>
<dbReference type="PROSITE" id="PS00579">
    <property type="entry name" value="RIBOSOMAL_L29"/>
    <property type="match status" value="1"/>
</dbReference>
<evidence type="ECO:0000256" key="4">
    <source>
        <dbReference type="ARBA" id="ARBA00035204"/>
    </source>
</evidence>
<evidence type="ECO:0000313" key="7">
    <source>
        <dbReference type="Proteomes" id="UP000184050"/>
    </source>
</evidence>
<dbReference type="PANTHER" id="PTHR10916:SF0">
    <property type="entry name" value="LARGE RIBOSOMAL SUBUNIT PROTEIN UL29C"/>
    <property type="match status" value="1"/>
</dbReference>
<dbReference type="NCBIfam" id="TIGR00012">
    <property type="entry name" value="L29"/>
    <property type="match status" value="1"/>
</dbReference>
<evidence type="ECO:0000256" key="1">
    <source>
        <dbReference type="ARBA" id="ARBA00009254"/>
    </source>
</evidence>
<dbReference type="GO" id="GO:0022625">
    <property type="term" value="C:cytosolic large ribosomal subunit"/>
    <property type="evidence" value="ECO:0007669"/>
    <property type="project" value="TreeGrafter"/>
</dbReference>
<dbReference type="GO" id="GO:0003735">
    <property type="term" value="F:structural constituent of ribosome"/>
    <property type="evidence" value="ECO:0007669"/>
    <property type="project" value="InterPro"/>
</dbReference>
<dbReference type="InterPro" id="IPR050063">
    <property type="entry name" value="Ribosomal_protein_uL29"/>
</dbReference>
<dbReference type="CDD" id="cd00427">
    <property type="entry name" value="Ribosomal_L29_HIP"/>
    <property type="match status" value="1"/>
</dbReference>
<reference evidence="6 7" key="1">
    <citation type="submission" date="2016-11" db="EMBL/GenBank/DDBJ databases">
        <authorList>
            <person name="Jaros S."/>
            <person name="Januszkiewicz K."/>
            <person name="Wedrychowicz H."/>
        </authorList>
    </citation>
    <scope>NUCLEOTIDE SEQUENCE [LARGE SCALE GENOMIC DNA]</scope>
    <source>
        <strain evidence="6 7">DSM 27063</strain>
    </source>
</reference>
<gene>
    <name evidence="5" type="primary">rpmC</name>
    <name evidence="6" type="ORF">SAMN05444280_14216</name>
</gene>
<dbReference type="Pfam" id="PF00831">
    <property type="entry name" value="Ribosomal_L29"/>
    <property type="match status" value="1"/>
</dbReference>
<evidence type="ECO:0000256" key="5">
    <source>
        <dbReference type="HAMAP-Rule" id="MF_00374"/>
    </source>
</evidence>
<dbReference type="AlphaFoldDB" id="A0A1M6NFE6"/>
<protein>
    <recommendedName>
        <fullName evidence="4 5">Large ribosomal subunit protein uL29</fullName>
    </recommendedName>
</protein>
<evidence type="ECO:0000256" key="2">
    <source>
        <dbReference type="ARBA" id="ARBA00022980"/>
    </source>
</evidence>
<keyword evidence="3 5" id="KW-0687">Ribonucleoprotein</keyword>
<dbReference type="InterPro" id="IPR001854">
    <property type="entry name" value="Ribosomal_uL29"/>
</dbReference>
<keyword evidence="7" id="KW-1185">Reference proteome</keyword>
<comment type="similarity">
    <text evidence="1 5">Belongs to the universal ribosomal protein uL29 family.</text>
</comment>
<dbReference type="InterPro" id="IPR036049">
    <property type="entry name" value="Ribosomal_uL29_sf"/>
</dbReference>
<evidence type="ECO:0000256" key="3">
    <source>
        <dbReference type="ARBA" id="ARBA00023274"/>
    </source>
</evidence>
<dbReference type="InterPro" id="IPR018254">
    <property type="entry name" value="Ribosomal_uL29_CS"/>
</dbReference>
<sequence>MNMKTSEIKELTTKEIVERIDTEKENLVRLRLNHAVSPLDNPLKLKDTKKNIARLKTVLRQRELSENQN</sequence>
<proteinExistence type="inferred from homology"/>
<dbReference type="PANTHER" id="PTHR10916">
    <property type="entry name" value="60S RIBOSOMAL PROTEIN L35/50S RIBOSOMAL PROTEIN L29"/>
    <property type="match status" value="1"/>
</dbReference>
<dbReference type="HAMAP" id="MF_00374">
    <property type="entry name" value="Ribosomal_uL29"/>
    <property type="match status" value="1"/>
</dbReference>